<dbReference type="EMBL" id="BAAAPF010000030">
    <property type="protein sequence ID" value="GAA2116147.1"/>
    <property type="molecule type" value="Genomic_DNA"/>
</dbReference>
<dbReference type="InterPro" id="IPR036890">
    <property type="entry name" value="HATPase_C_sf"/>
</dbReference>
<name>A0ABP5JCL8_9ACTN</name>
<evidence type="ECO:0000259" key="3">
    <source>
        <dbReference type="Pfam" id="PF13581"/>
    </source>
</evidence>
<dbReference type="RefSeq" id="WP_344289142.1">
    <property type="nucleotide sequence ID" value="NZ_BAAAPF010000030.1"/>
</dbReference>
<dbReference type="Gene3D" id="3.30.565.10">
    <property type="entry name" value="Histidine kinase-like ATPase, C-terminal domain"/>
    <property type="match status" value="1"/>
</dbReference>
<dbReference type="PANTHER" id="PTHR35526:SF3">
    <property type="entry name" value="ANTI-SIGMA-F FACTOR RSBW"/>
    <property type="match status" value="1"/>
</dbReference>
<dbReference type="CDD" id="cd16936">
    <property type="entry name" value="HATPase_RsbW-like"/>
    <property type="match status" value="1"/>
</dbReference>
<feature type="compositionally biased region" description="Low complexity" evidence="2">
    <location>
        <begin position="37"/>
        <end position="46"/>
    </location>
</feature>
<evidence type="ECO:0000256" key="2">
    <source>
        <dbReference type="SAM" id="MobiDB-lite"/>
    </source>
</evidence>
<evidence type="ECO:0000313" key="5">
    <source>
        <dbReference type="Proteomes" id="UP001500443"/>
    </source>
</evidence>
<keyword evidence="1" id="KW-0808">Transferase</keyword>
<accession>A0ABP5JCL8</accession>
<dbReference type="PANTHER" id="PTHR35526">
    <property type="entry name" value="ANTI-SIGMA-F FACTOR RSBW-RELATED"/>
    <property type="match status" value="1"/>
</dbReference>
<dbReference type="Pfam" id="PF13581">
    <property type="entry name" value="HATPase_c_2"/>
    <property type="match status" value="1"/>
</dbReference>
<keyword evidence="1" id="KW-0418">Kinase</keyword>
<protein>
    <recommendedName>
        <fullName evidence="3">Histidine kinase/HSP90-like ATPase domain-containing protein</fullName>
    </recommendedName>
</protein>
<comment type="caution">
    <text evidence="4">The sequence shown here is derived from an EMBL/GenBank/DDBJ whole genome shotgun (WGS) entry which is preliminary data.</text>
</comment>
<dbReference type="InterPro" id="IPR050267">
    <property type="entry name" value="Anti-sigma-factor_SerPK"/>
</dbReference>
<dbReference type="Proteomes" id="UP001500443">
    <property type="component" value="Unassembled WGS sequence"/>
</dbReference>
<evidence type="ECO:0000313" key="4">
    <source>
        <dbReference type="EMBL" id="GAA2116147.1"/>
    </source>
</evidence>
<dbReference type="SUPFAM" id="SSF55874">
    <property type="entry name" value="ATPase domain of HSP90 chaperone/DNA topoisomerase II/histidine kinase"/>
    <property type="match status" value="1"/>
</dbReference>
<feature type="compositionally biased region" description="Pro residues" evidence="2">
    <location>
        <begin position="16"/>
        <end position="36"/>
    </location>
</feature>
<organism evidence="4 5">
    <name type="scientific">Streptomyces synnematoformans</name>
    <dbReference type="NCBI Taxonomy" id="415721"/>
    <lineage>
        <taxon>Bacteria</taxon>
        <taxon>Bacillati</taxon>
        <taxon>Actinomycetota</taxon>
        <taxon>Actinomycetes</taxon>
        <taxon>Kitasatosporales</taxon>
        <taxon>Streptomycetaceae</taxon>
        <taxon>Streptomyces</taxon>
    </lineage>
</organism>
<keyword evidence="5" id="KW-1185">Reference proteome</keyword>
<reference evidence="5" key="1">
    <citation type="journal article" date="2019" name="Int. J. Syst. Evol. Microbiol.">
        <title>The Global Catalogue of Microorganisms (GCM) 10K type strain sequencing project: providing services to taxonomists for standard genome sequencing and annotation.</title>
        <authorList>
            <consortium name="The Broad Institute Genomics Platform"/>
            <consortium name="The Broad Institute Genome Sequencing Center for Infectious Disease"/>
            <person name="Wu L."/>
            <person name="Ma J."/>
        </authorList>
    </citation>
    <scope>NUCLEOTIDE SEQUENCE [LARGE SCALE GENOMIC DNA]</scope>
    <source>
        <strain evidence="5">JCM 15481</strain>
    </source>
</reference>
<proteinExistence type="predicted"/>
<gene>
    <name evidence="4" type="ORF">GCM10009802_16460</name>
</gene>
<feature type="domain" description="Histidine kinase/HSP90-like ATPase" evidence="3">
    <location>
        <begin position="50"/>
        <end position="165"/>
    </location>
</feature>
<dbReference type="InterPro" id="IPR003594">
    <property type="entry name" value="HATPase_dom"/>
</dbReference>
<evidence type="ECO:0000256" key="1">
    <source>
        <dbReference type="ARBA" id="ARBA00022527"/>
    </source>
</evidence>
<keyword evidence="1" id="KW-0723">Serine/threonine-protein kinase</keyword>
<sequence>MSNPPFLRHAAVTPLSPVPPLAGPSGPGPGPGPSGPSGPSGSSGPAEWSFPADPGCVRTARAVVRDTLRTWHLDPVSDLAVLLVSELVTNSLRYASGPVGLRLHAVGGSDAGGAIRVEVSDTLPVPPRVRTAAPDEEGGRGLQLVATVALRWGIERAGMGKTVWFELGSAG</sequence>
<feature type="region of interest" description="Disordered" evidence="2">
    <location>
        <begin position="1"/>
        <end position="52"/>
    </location>
</feature>